<sequence>MPTCLITAANRGIGYELARAALDSGWTVYGSVRTQQSADETAERLGKDFHPLVFDVRDHAAVHAVAGDLDTPLNLLINNAGIITPERQSALDMDFKGFAETLAVNTLAPLAVSQAFLPHLRRSGSGRILTISSQMAWMGYRKSDTLAYRASKAAVNKVMQGLATDLESEGIPVALIDPGWVRTDMGGQQADNDPVDVARGVLKIAGSLSVTDTGKFFKWSGEERPF</sequence>
<accession>A0A0M6XVV4</accession>
<dbReference type="InterPro" id="IPR002347">
    <property type="entry name" value="SDR_fam"/>
</dbReference>
<dbReference type="PANTHER" id="PTHR45458:SF1">
    <property type="entry name" value="SHORT CHAIN DEHYDROGENASE"/>
    <property type="match status" value="1"/>
</dbReference>
<dbReference type="Pfam" id="PF00106">
    <property type="entry name" value="adh_short"/>
    <property type="match status" value="1"/>
</dbReference>
<evidence type="ECO:0000313" key="2">
    <source>
        <dbReference type="EMBL" id="CTQ41971.1"/>
    </source>
</evidence>
<dbReference type="PANTHER" id="PTHR45458">
    <property type="entry name" value="SHORT-CHAIN DEHYDROGENASE/REDUCTASE SDR"/>
    <property type="match status" value="1"/>
</dbReference>
<reference evidence="3" key="1">
    <citation type="submission" date="2015-07" db="EMBL/GenBank/DDBJ databases">
        <authorList>
            <person name="Rodrigo-Torres Lidia"/>
            <person name="Arahal R.David."/>
        </authorList>
    </citation>
    <scope>NUCLEOTIDE SEQUENCE [LARGE SCALE GENOMIC DNA]</scope>
    <source>
        <strain evidence="3">CECT 4801</strain>
    </source>
</reference>
<keyword evidence="3" id="KW-1185">Reference proteome</keyword>
<proteinExistence type="inferred from homology"/>
<evidence type="ECO:0000256" key="1">
    <source>
        <dbReference type="RuleBase" id="RU000363"/>
    </source>
</evidence>
<protein>
    <submittedName>
        <fullName evidence="2">C signal</fullName>
    </submittedName>
</protein>
<organism evidence="2 3">
    <name type="scientific">Roseibium aggregatum</name>
    <dbReference type="NCBI Taxonomy" id="187304"/>
    <lineage>
        <taxon>Bacteria</taxon>
        <taxon>Pseudomonadati</taxon>
        <taxon>Pseudomonadota</taxon>
        <taxon>Alphaproteobacteria</taxon>
        <taxon>Hyphomicrobiales</taxon>
        <taxon>Stappiaceae</taxon>
        <taxon>Roseibium</taxon>
    </lineage>
</organism>
<dbReference type="EMBL" id="CXST01000001">
    <property type="protein sequence ID" value="CTQ41971.1"/>
    <property type="molecule type" value="Genomic_DNA"/>
</dbReference>
<dbReference type="CDD" id="cd05325">
    <property type="entry name" value="carb_red_sniffer_like_SDR_c"/>
    <property type="match status" value="1"/>
</dbReference>
<name>A0A0M6XVV4_9HYPH</name>
<dbReference type="OrthoDB" id="9785826at2"/>
<dbReference type="SUPFAM" id="SSF51735">
    <property type="entry name" value="NAD(P)-binding Rossmann-fold domains"/>
    <property type="match status" value="1"/>
</dbReference>
<dbReference type="GO" id="GO:0016616">
    <property type="term" value="F:oxidoreductase activity, acting on the CH-OH group of donors, NAD or NADP as acceptor"/>
    <property type="evidence" value="ECO:0007669"/>
    <property type="project" value="TreeGrafter"/>
</dbReference>
<dbReference type="Gene3D" id="3.40.50.720">
    <property type="entry name" value="NAD(P)-binding Rossmann-like Domain"/>
    <property type="match status" value="1"/>
</dbReference>
<dbReference type="Proteomes" id="UP000048926">
    <property type="component" value="Unassembled WGS sequence"/>
</dbReference>
<dbReference type="STRING" id="187304.B0E33_28130"/>
<gene>
    <name evidence="2" type="primary">csgA_1</name>
    <name evidence="2" type="ORF">LAL4801_00391</name>
</gene>
<dbReference type="AlphaFoldDB" id="A0A0M6XVV4"/>
<dbReference type="InterPro" id="IPR036291">
    <property type="entry name" value="NAD(P)-bd_dom_sf"/>
</dbReference>
<dbReference type="InterPro" id="IPR052184">
    <property type="entry name" value="SDR_enzymes"/>
</dbReference>
<evidence type="ECO:0000313" key="3">
    <source>
        <dbReference type="Proteomes" id="UP000048926"/>
    </source>
</evidence>
<dbReference type="PRINTS" id="PR00081">
    <property type="entry name" value="GDHRDH"/>
</dbReference>
<dbReference type="PRINTS" id="PR00080">
    <property type="entry name" value="SDRFAMILY"/>
</dbReference>
<comment type="similarity">
    <text evidence="1">Belongs to the short-chain dehydrogenases/reductases (SDR) family.</text>
</comment>
<dbReference type="RefSeq" id="WP_055653880.1">
    <property type="nucleotide sequence ID" value="NZ_CXST01000001.1"/>
</dbReference>